<dbReference type="EMBL" id="SIHO01000001">
    <property type="protein sequence ID" value="TFU06561.1"/>
    <property type="molecule type" value="Genomic_DNA"/>
</dbReference>
<keyword evidence="1" id="KW-0812">Transmembrane</keyword>
<evidence type="ECO:0000313" key="3">
    <source>
        <dbReference type="Proteomes" id="UP000297737"/>
    </source>
</evidence>
<keyword evidence="1" id="KW-0472">Membrane</keyword>
<sequence>MIERLDPLSLLRRSALPAACIGMMIYFAYFAVSGPTGILALREYRAQRAVVSAQVAQGVETKAALARQVELLDPQNVDPDFADELVRKNLGVVREDEFVLPVD</sequence>
<proteinExistence type="predicted"/>
<evidence type="ECO:0000313" key="2">
    <source>
        <dbReference type="EMBL" id="TFU06561.1"/>
    </source>
</evidence>
<organism evidence="2 3">
    <name type="scientific">Glacieibacterium arshaanense</name>
    <dbReference type="NCBI Taxonomy" id="2511025"/>
    <lineage>
        <taxon>Bacteria</taxon>
        <taxon>Pseudomonadati</taxon>
        <taxon>Pseudomonadota</taxon>
        <taxon>Alphaproteobacteria</taxon>
        <taxon>Sphingomonadales</taxon>
        <taxon>Sphingosinicellaceae</taxon>
        <taxon>Glacieibacterium</taxon>
    </lineage>
</organism>
<reference evidence="2 3" key="1">
    <citation type="submission" date="2019-02" db="EMBL/GenBank/DDBJ databases">
        <title>Polymorphobacter sp. isolated from the lake at the Tibet of China.</title>
        <authorList>
            <person name="Li A."/>
        </authorList>
    </citation>
    <scope>NUCLEOTIDE SEQUENCE [LARGE SCALE GENOMIC DNA]</scope>
    <source>
        <strain evidence="2 3">DJ1R-1</strain>
    </source>
</reference>
<accession>A0A4Y9ESC3</accession>
<dbReference type="Pfam" id="PF04977">
    <property type="entry name" value="DivIC"/>
    <property type="match status" value="1"/>
</dbReference>
<keyword evidence="1" id="KW-1133">Transmembrane helix</keyword>
<evidence type="ECO:0000256" key="1">
    <source>
        <dbReference type="SAM" id="Phobius"/>
    </source>
</evidence>
<comment type="caution">
    <text evidence="2">The sequence shown here is derived from an EMBL/GenBank/DDBJ whole genome shotgun (WGS) entry which is preliminary data.</text>
</comment>
<name>A0A4Y9ESC3_9SPHN</name>
<protein>
    <submittedName>
        <fullName evidence="2">Septum formation initiator family protein</fullName>
    </submittedName>
</protein>
<dbReference type="InterPro" id="IPR007060">
    <property type="entry name" value="FtsL/DivIC"/>
</dbReference>
<dbReference type="OrthoDB" id="9815600at2"/>
<feature type="transmembrane region" description="Helical" evidence="1">
    <location>
        <begin position="15"/>
        <end position="41"/>
    </location>
</feature>
<gene>
    <name evidence="2" type="ORF">EUV02_06185</name>
</gene>
<dbReference type="RefSeq" id="WP_135245285.1">
    <property type="nucleotide sequence ID" value="NZ_SIHO01000001.1"/>
</dbReference>
<dbReference type="AlphaFoldDB" id="A0A4Y9ESC3"/>
<dbReference type="Proteomes" id="UP000297737">
    <property type="component" value="Unassembled WGS sequence"/>
</dbReference>
<keyword evidence="3" id="KW-1185">Reference proteome</keyword>